<dbReference type="Pfam" id="PF19600">
    <property type="entry name" value="DUF6105"/>
    <property type="match status" value="1"/>
</dbReference>
<evidence type="ECO:0000313" key="2">
    <source>
        <dbReference type="EMBL" id="PZM16806.1"/>
    </source>
</evidence>
<keyword evidence="1" id="KW-0812">Transmembrane</keyword>
<comment type="caution">
    <text evidence="2">The sequence shown here is derived from an EMBL/GenBank/DDBJ whole genome shotgun (WGS) entry which is preliminary data.</text>
</comment>
<feature type="transmembrane region" description="Helical" evidence="1">
    <location>
        <begin position="5"/>
        <end position="21"/>
    </location>
</feature>
<reference evidence="2 3" key="1">
    <citation type="journal article" date="2018" name="Sci. Rep.">
        <title>Rhizobium tumorigenes sp. nov., a novel plant tumorigenic bacterium isolated from cane gall tumors on thornless blackberry.</title>
        <authorList>
            <person name="Kuzmanovi N."/>
            <person name="Smalla K."/>
            <person name="Gronow S."/>
            <person name="PuBawska J."/>
        </authorList>
    </citation>
    <scope>NUCLEOTIDE SEQUENCE [LARGE SCALE GENOMIC DNA]</scope>
    <source>
        <strain evidence="2 3">CCBAU 85046</strain>
    </source>
</reference>
<feature type="transmembrane region" description="Helical" evidence="1">
    <location>
        <begin position="59"/>
        <end position="77"/>
    </location>
</feature>
<dbReference type="OrthoDB" id="7906687at2"/>
<keyword evidence="3" id="KW-1185">Reference proteome</keyword>
<dbReference type="AlphaFoldDB" id="A0A2W4EUD7"/>
<dbReference type="EMBL" id="PCDP01000001">
    <property type="protein sequence ID" value="PZM16806.1"/>
    <property type="molecule type" value="Genomic_DNA"/>
</dbReference>
<protein>
    <recommendedName>
        <fullName evidence="4">Transmembrane protein</fullName>
    </recommendedName>
</protein>
<dbReference type="InterPro" id="IPR046087">
    <property type="entry name" value="DUF6105"/>
</dbReference>
<gene>
    <name evidence="2" type="ORF">CPY51_00700</name>
</gene>
<evidence type="ECO:0000313" key="3">
    <source>
        <dbReference type="Proteomes" id="UP000248925"/>
    </source>
</evidence>
<organism evidence="2 3">
    <name type="scientific">Rhizobium tubonense</name>
    <dbReference type="NCBI Taxonomy" id="484088"/>
    <lineage>
        <taxon>Bacteria</taxon>
        <taxon>Pseudomonadati</taxon>
        <taxon>Pseudomonadota</taxon>
        <taxon>Alphaproteobacteria</taxon>
        <taxon>Hyphomicrobiales</taxon>
        <taxon>Rhizobiaceae</taxon>
        <taxon>Rhizobium/Agrobacterium group</taxon>
        <taxon>Rhizobium</taxon>
    </lineage>
</organism>
<keyword evidence="1" id="KW-1133">Transmembrane helix</keyword>
<keyword evidence="1" id="KW-0472">Membrane</keyword>
<evidence type="ECO:0008006" key="4">
    <source>
        <dbReference type="Google" id="ProtNLM"/>
    </source>
</evidence>
<evidence type="ECO:0000256" key="1">
    <source>
        <dbReference type="SAM" id="Phobius"/>
    </source>
</evidence>
<accession>A0A2W4EUD7</accession>
<sequence length="110" mass="13015">MKWFLIFWAGPIFFLGSWYWLSYYDMSFGVFMYTRQMHDLVFQIYGNILGIPPETIPPLVMRAIVFDTFLVFSLIAYRKRKVIKAWWEARQASKSRLSRLASDESLSSAP</sequence>
<dbReference type="RefSeq" id="WP_111158136.1">
    <property type="nucleotide sequence ID" value="NZ_PCDP01000001.1"/>
</dbReference>
<dbReference type="Proteomes" id="UP000248925">
    <property type="component" value="Unassembled WGS sequence"/>
</dbReference>
<name>A0A2W4EUD7_9HYPH</name>
<proteinExistence type="predicted"/>